<accession>A0A158MAJ9</accession>
<dbReference type="PATRIC" id="fig|1331206.3.peg.307"/>
<proteinExistence type="predicted"/>
<dbReference type="AlphaFoldDB" id="A0A158MAJ9"/>
<name>A0A158MAJ9_9BORD</name>
<sequence>MHMVGARSGPRPSARLRPQIVLAGKDDGLTRAWAEALLIHP</sequence>
<evidence type="ECO:0000313" key="1">
    <source>
        <dbReference type="EMBL" id="KAK99249.1"/>
    </source>
</evidence>
<evidence type="ECO:0000313" key="2">
    <source>
        <dbReference type="Proteomes" id="UP000026682"/>
    </source>
</evidence>
<dbReference type="EMBL" id="JFZZ01000012">
    <property type="protein sequence ID" value="KAK99249.1"/>
    <property type="molecule type" value="Genomic_DNA"/>
</dbReference>
<organism evidence="1 2">
    <name type="scientific">Bordetella holmesii CDC-H585-BH</name>
    <dbReference type="NCBI Taxonomy" id="1331206"/>
    <lineage>
        <taxon>Bacteria</taxon>
        <taxon>Pseudomonadati</taxon>
        <taxon>Pseudomonadota</taxon>
        <taxon>Betaproteobacteria</taxon>
        <taxon>Burkholderiales</taxon>
        <taxon>Alcaligenaceae</taxon>
        <taxon>Bordetella</taxon>
    </lineage>
</organism>
<comment type="caution">
    <text evidence="1">The sequence shown here is derived from an EMBL/GenBank/DDBJ whole genome shotgun (WGS) entry which is preliminary data.</text>
</comment>
<gene>
    <name evidence="1" type="ORF">L497_1334</name>
</gene>
<reference evidence="1 2" key="1">
    <citation type="submission" date="2014-03" db="EMBL/GenBank/DDBJ databases">
        <title>Genome sequence of Bordetella holmseii.</title>
        <authorList>
            <person name="Harvill E."/>
            <person name="Goodfield L.L."/>
            <person name="Ivanov Y."/>
            <person name="Meyer J.A."/>
            <person name="Newth C."/>
            <person name="Cassiday P."/>
            <person name="Tondella M.L."/>
            <person name="Liao P."/>
            <person name="Zimmerman J."/>
            <person name="Meert K."/>
            <person name="Wessel D."/>
            <person name="Berger J."/>
            <person name="Dean J.M."/>
            <person name="Holubkov R."/>
            <person name="Burr J."/>
            <person name="Liu T."/>
            <person name="Brinkac L.M."/>
            <person name="Sanka R."/>
            <person name="Kim M."/>
            <person name="Losada L."/>
        </authorList>
    </citation>
    <scope>NUCLEOTIDE SEQUENCE [LARGE SCALE GENOMIC DNA]</scope>
    <source>
        <strain evidence="1 2">CDC-H585-BH</strain>
    </source>
</reference>
<dbReference type="Proteomes" id="UP000026682">
    <property type="component" value="Unassembled WGS sequence"/>
</dbReference>
<protein>
    <submittedName>
        <fullName evidence="1">Uncharacterized protein</fullName>
    </submittedName>
</protein>